<sequence length="70" mass="7941">MITTPPSSRAMPRWWHDDAGRSWLDELPARVADRCAAWGLDLDGRPWHGSNALVVPVRRCSWNGWTATAR</sequence>
<proteinExistence type="predicted"/>
<keyword evidence="2" id="KW-1185">Reference proteome</keyword>
<comment type="caution">
    <text evidence="1">The sequence shown here is derived from an EMBL/GenBank/DDBJ whole genome shotgun (WGS) entry which is preliminary data.</text>
</comment>
<evidence type="ECO:0000313" key="1">
    <source>
        <dbReference type="EMBL" id="GGI06840.1"/>
    </source>
</evidence>
<organism evidence="1 2">
    <name type="scientific">Isoptericola cucumis</name>
    <dbReference type="NCBI Taxonomy" id="1776856"/>
    <lineage>
        <taxon>Bacteria</taxon>
        <taxon>Bacillati</taxon>
        <taxon>Actinomycetota</taxon>
        <taxon>Actinomycetes</taxon>
        <taxon>Micrococcales</taxon>
        <taxon>Promicromonosporaceae</taxon>
        <taxon>Isoptericola</taxon>
    </lineage>
</organism>
<evidence type="ECO:0000313" key="2">
    <source>
        <dbReference type="Proteomes" id="UP000632535"/>
    </source>
</evidence>
<name>A0ABQ2B6H9_9MICO</name>
<accession>A0ABQ2B6H9</accession>
<dbReference type="Proteomes" id="UP000632535">
    <property type="component" value="Unassembled WGS sequence"/>
</dbReference>
<dbReference type="EMBL" id="BMDG01000004">
    <property type="protein sequence ID" value="GGI06840.1"/>
    <property type="molecule type" value="Genomic_DNA"/>
</dbReference>
<dbReference type="RefSeq" id="WP_188522879.1">
    <property type="nucleotide sequence ID" value="NZ_BMDG01000004.1"/>
</dbReference>
<gene>
    <name evidence="1" type="ORF">GCM10007368_13170</name>
</gene>
<reference evidence="2" key="1">
    <citation type="journal article" date="2019" name="Int. J. Syst. Evol. Microbiol.">
        <title>The Global Catalogue of Microorganisms (GCM) 10K type strain sequencing project: providing services to taxonomists for standard genome sequencing and annotation.</title>
        <authorList>
            <consortium name="The Broad Institute Genomics Platform"/>
            <consortium name="The Broad Institute Genome Sequencing Center for Infectious Disease"/>
            <person name="Wu L."/>
            <person name="Ma J."/>
        </authorList>
    </citation>
    <scope>NUCLEOTIDE SEQUENCE [LARGE SCALE GENOMIC DNA]</scope>
    <source>
        <strain evidence="2">CCM 8653</strain>
    </source>
</reference>
<protein>
    <submittedName>
        <fullName evidence="1">Uncharacterized protein</fullName>
    </submittedName>
</protein>